<dbReference type="PROSITE" id="PS50835">
    <property type="entry name" value="IG_LIKE"/>
    <property type="match status" value="1"/>
</dbReference>
<dbReference type="SUPFAM" id="SSF48726">
    <property type="entry name" value="Immunoglobulin"/>
    <property type="match status" value="1"/>
</dbReference>
<dbReference type="InterPro" id="IPR007110">
    <property type="entry name" value="Ig-like_dom"/>
</dbReference>
<reference evidence="2 3" key="1">
    <citation type="submission" date="2018-11" db="EMBL/GenBank/DDBJ databases">
        <authorList>
            <person name="Lopez-Roques C."/>
            <person name="Donnadieu C."/>
            <person name="Bouchez O."/>
            <person name="Klopp C."/>
            <person name="Cabau C."/>
            <person name="Zahm M."/>
        </authorList>
    </citation>
    <scope>NUCLEOTIDE SEQUENCE [LARGE SCALE GENOMIC DNA]</scope>
    <source>
        <strain evidence="2">RS831</strain>
        <tissue evidence="2">Whole body</tissue>
    </source>
</reference>
<sequence>MCAMGEVFCKEQSILQCLSCRRLPPLWSAVMPLASITEADVFWRKDGEEIHEGVEKGQILSNHDGTFQTSSELNVSLIKHEDWRKYDCVFQLSGLKEDIVTTLDKHKSDKLG</sequence>
<feature type="domain" description="Ig-like" evidence="1">
    <location>
        <begin position="1"/>
        <end position="101"/>
    </location>
</feature>
<reference evidence="2 3" key="2">
    <citation type="submission" date="2019-01" db="EMBL/GenBank/DDBJ databases">
        <title>A chromosome length genome reference of the Java medaka (oryzias javanicus).</title>
        <authorList>
            <person name="Herpin A."/>
            <person name="Takehana Y."/>
            <person name="Naruse K."/>
            <person name="Ansai S."/>
            <person name="Kawaguchi M."/>
        </authorList>
    </citation>
    <scope>NUCLEOTIDE SEQUENCE [LARGE SCALE GENOMIC DNA]</scope>
    <source>
        <strain evidence="2">RS831</strain>
        <tissue evidence="2">Whole body</tissue>
    </source>
</reference>
<gene>
    <name evidence="2" type="ORF">OJAV_G00112260</name>
</gene>
<evidence type="ECO:0000259" key="1">
    <source>
        <dbReference type="PROSITE" id="PS50835"/>
    </source>
</evidence>
<dbReference type="EMBL" id="CM012447">
    <property type="protein sequence ID" value="RVE66930.1"/>
    <property type="molecule type" value="Genomic_DNA"/>
</dbReference>
<name>A0A3S2PQ75_ORYJA</name>
<dbReference type="InterPro" id="IPR036179">
    <property type="entry name" value="Ig-like_dom_sf"/>
</dbReference>
<dbReference type="InterPro" id="IPR003597">
    <property type="entry name" value="Ig_C1-set"/>
</dbReference>
<dbReference type="InterPro" id="IPR013783">
    <property type="entry name" value="Ig-like_fold"/>
</dbReference>
<evidence type="ECO:0000313" key="3">
    <source>
        <dbReference type="Proteomes" id="UP000283210"/>
    </source>
</evidence>
<organism evidence="2 3">
    <name type="scientific">Oryzias javanicus</name>
    <name type="common">Javanese ricefish</name>
    <name type="synonym">Aplocheilus javanicus</name>
    <dbReference type="NCBI Taxonomy" id="123683"/>
    <lineage>
        <taxon>Eukaryota</taxon>
        <taxon>Metazoa</taxon>
        <taxon>Chordata</taxon>
        <taxon>Craniata</taxon>
        <taxon>Vertebrata</taxon>
        <taxon>Euteleostomi</taxon>
        <taxon>Actinopterygii</taxon>
        <taxon>Neopterygii</taxon>
        <taxon>Teleostei</taxon>
        <taxon>Neoteleostei</taxon>
        <taxon>Acanthomorphata</taxon>
        <taxon>Ovalentaria</taxon>
        <taxon>Atherinomorphae</taxon>
        <taxon>Beloniformes</taxon>
        <taxon>Adrianichthyidae</taxon>
        <taxon>Oryziinae</taxon>
        <taxon>Oryzias</taxon>
    </lineage>
</organism>
<dbReference type="Gene3D" id="2.60.40.10">
    <property type="entry name" value="Immunoglobulins"/>
    <property type="match status" value="1"/>
</dbReference>
<keyword evidence="3" id="KW-1185">Reference proteome</keyword>
<dbReference type="Pfam" id="PF07654">
    <property type="entry name" value="C1-set"/>
    <property type="match status" value="1"/>
</dbReference>
<dbReference type="Proteomes" id="UP000283210">
    <property type="component" value="Chromosome 11"/>
</dbReference>
<evidence type="ECO:0000313" key="2">
    <source>
        <dbReference type="EMBL" id="RVE66930.1"/>
    </source>
</evidence>
<dbReference type="AlphaFoldDB" id="A0A3S2PQ75"/>
<dbReference type="OrthoDB" id="8936120at2759"/>
<proteinExistence type="predicted"/>
<accession>A0A3S2PQ75</accession>
<protein>
    <recommendedName>
        <fullName evidence="1">Ig-like domain-containing protein</fullName>
    </recommendedName>
</protein>